<dbReference type="Gene3D" id="3.80.10.10">
    <property type="entry name" value="Ribonuclease Inhibitor"/>
    <property type="match status" value="1"/>
</dbReference>
<evidence type="ECO:0000259" key="8">
    <source>
        <dbReference type="PROSITE" id="PS50847"/>
    </source>
</evidence>
<dbReference type="InterPro" id="IPR005046">
    <property type="entry name" value="DUF285"/>
</dbReference>
<feature type="signal peptide" evidence="7">
    <location>
        <begin position="1"/>
        <end position="37"/>
    </location>
</feature>
<keyword evidence="4" id="KW-0572">Peptidoglycan-anchor</keyword>
<keyword evidence="1" id="KW-0134">Cell wall</keyword>
<keyword evidence="6" id="KW-0472">Membrane</keyword>
<comment type="caution">
    <text evidence="9">The sequence shown here is derived from an EMBL/GenBank/DDBJ whole genome shotgun (WGS) entry which is preliminary data.</text>
</comment>
<evidence type="ECO:0000256" key="5">
    <source>
        <dbReference type="SAM" id="MobiDB-lite"/>
    </source>
</evidence>
<dbReference type="NCBIfam" id="TIGR01167">
    <property type="entry name" value="LPXTG_anchor"/>
    <property type="match status" value="1"/>
</dbReference>
<dbReference type="NCBIfam" id="TIGR02167">
    <property type="entry name" value="Liste_lipo_26"/>
    <property type="match status" value="1"/>
</dbReference>
<protein>
    <submittedName>
        <fullName evidence="9">BspA family leucine-rich repeat surface protein</fullName>
    </submittedName>
</protein>
<dbReference type="EMBL" id="VBTH01000010">
    <property type="protein sequence ID" value="TLQ04069.1"/>
    <property type="molecule type" value="Genomic_DNA"/>
</dbReference>
<dbReference type="InterPro" id="IPR011889">
    <property type="entry name" value="Liste_lipo_26"/>
</dbReference>
<feature type="compositionally biased region" description="Low complexity" evidence="5">
    <location>
        <begin position="556"/>
        <end position="578"/>
    </location>
</feature>
<feature type="region of interest" description="Disordered" evidence="5">
    <location>
        <begin position="434"/>
        <end position="594"/>
    </location>
</feature>
<gene>
    <name evidence="9" type="ORF">FEZ51_06485</name>
</gene>
<keyword evidence="3 7" id="KW-0732">Signal</keyword>
<dbReference type="InterPro" id="IPR019931">
    <property type="entry name" value="LPXTG_anchor"/>
</dbReference>
<feature type="chain" id="PRO_5024302169" evidence="7">
    <location>
        <begin position="38"/>
        <end position="628"/>
    </location>
</feature>
<name>A0A5R9BU03_9LACO</name>
<dbReference type="PROSITE" id="PS50847">
    <property type="entry name" value="GRAM_POS_ANCHORING"/>
    <property type="match status" value="1"/>
</dbReference>
<dbReference type="InterPro" id="IPR032675">
    <property type="entry name" value="LRR_dom_sf"/>
</dbReference>
<feature type="compositionally biased region" description="Basic and acidic residues" evidence="5">
    <location>
        <begin position="445"/>
        <end position="532"/>
    </location>
</feature>
<reference evidence="9 10" key="1">
    <citation type="submission" date="2019-05" db="EMBL/GenBank/DDBJ databases">
        <title>The metagenome of a microbial culture collection derived from dairy environment covers the genomic content of the human microbiome.</title>
        <authorList>
            <person name="Roder T."/>
            <person name="Wuthrich D."/>
            <person name="Sattari Z."/>
            <person name="Von Ah U."/>
            <person name="Bar C."/>
            <person name="Ronchi F."/>
            <person name="Macpherson A.J."/>
            <person name="Ganal-Vonarburg S.C."/>
            <person name="Bruggmann R."/>
            <person name="Vergeres G."/>
        </authorList>
    </citation>
    <scope>NUCLEOTIDE SEQUENCE [LARGE SCALE GENOMIC DNA]</scope>
    <source>
        <strain evidence="9 10">FAM 18815</strain>
    </source>
</reference>
<dbReference type="NCBIfam" id="TIGR03715">
    <property type="entry name" value="KxYKxGKxW"/>
    <property type="match status" value="1"/>
</dbReference>
<dbReference type="SUPFAM" id="SSF52058">
    <property type="entry name" value="L domain-like"/>
    <property type="match status" value="1"/>
</dbReference>
<organism evidence="9 10">
    <name type="scientific">Pediococcus stilesii</name>
    <dbReference type="NCBI Taxonomy" id="331679"/>
    <lineage>
        <taxon>Bacteria</taxon>
        <taxon>Bacillati</taxon>
        <taxon>Bacillota</taxon>
        <taxon>Bacilli</taxon>
        <taxon>Lactobacillales</taxon>
        <taxon>Lactobacillaceae</taxon>
        <taxon>Pediococcus</taxon>
    </lineage>
</organism>
<evidence type="ECO:0000256" key="2">
    <source>
        <dbReference type="ARBA" id="ARBA00022525"/>
    </source>
</evidence>
<dbReference type="Proteomes" id="UP000305541">
    <property type="component" value="Unassembled WGS sequence"/>
</dbReference>
<dbReference type="Pfam" id="PF03382">
    <property type="entry name" value="DUF285"/>
    <property type="match status" value="1"/>
</dbReference>
<evidence type="ECO:0000256" key="6">
    <source>
        <dbReference type="SAM" id="Phobius"/>
    </source>
</evidence>
<accession>A0A5R9BU03</accession>
<feature type="transmembrane region" description="Helical" evidence="6">
    <location>
        <begin position="602"/>
        <end position="622"/>
    </location>
</feature>
<keyword evidence="2" id="KW-0964">Secreted</keyword>
<dbReference type="RefSeq" id="WP_138474461.1">
    <property type="nucleotide sequence ID" value="NZ_VBTH01000010.1"/>
</dbReference>
<evidence type="ECO:0000256" key="3">
    <source>
        <dbReference type="ARBA" id="ARBA00022729"/>
    </source>
</evidence>
<keyword evidence="6" id="KW-1133">Transmembrane helix</keyword>
<dbReference type="AlphaFoldDB" id="A0A5R9BU03"/>
<keyword evidence="6" id="KW-0812">Transmembrane</keyword>
<evidence type="ECO:0000313" key="9">
    <source>
        <dbReference type="EMBL" id="TLQ04069.1"/>
    </source>
</evidence>
<evidence type="ECO:0000256" key="1">
    <source>
        <dbReference type="ARBA" id="ARBA00022512"/>
    </source>
</evidence>
<evidence type="ECO:0000256" key="7">
    <source>
        <dbReference type="SAM" id="SignalP"/>
    </source>
</evidence>
<dbReference type="OrthoDB" id="2249782at2"/>
<dbReference type="Pfam" id="PF19258">
    <property type="entry name" value="KxYKxGKxW_sig"/>
    <property type="match status" value="1"/>
</dbReference>
<feature type="domain" description="Gram-positive cocci surface proteins LPxTG" evidence="8">
    <location>
        <begin position="592"/>
        <end position="628"/>
    </location>
</feature>
<evidence type="ECO:0000256" key="4">
    <source>
        <dbReference type="ARBA" id="ARBA00023088"/>
    </source>
</evidence>
<sequence length="628" mass="66386">METKKRFKMYKSGKKWLVAGIIAGGMATVGTVGNAHADEVKTDATVQTEQVSSAAQPTSEAASTSSSATVASSVASSSAVSSAASSSASSVASSAASEASSSAALAASSSAKAASTFKKTSTNKYEGTDGTAKWYITNDNELHIEAGQLNNSGQGSWVNPKKYEDDNGQEYINYDYDSRDDIKSIIIEGPLDLNNTSRSEASSVFSNYKNLENIVNSKYIQTGSSKWIDFSDNPKLKSLDISTWNFDNMEDMGAAFANDESLTSVKGHLKVTNKVKNISSLFSNDSSLTDLDVSNWDISNVYFDGIDSVFSGTTNLQKIDMSAWTVGPTSYSYEGVLIPNLYYKDAQDMFKGSGVKNLDFSKWETQNSSGTRGLVDLSGNSALETVTIGSKVDSNAIILPDGAKWVSSLDGKTYSSEEVMALYKDGKGQTATYTLASENNGTDTGKTDGNTDGKTDGNKTDGNTDGKTDGNKTDGNTDGKTDGNKTDGNTDGKTDGNKTDGNTDGKTDSNKTDSKADDKTNTNKSQSKDNQSKESATGTDQKQESKKNTTVVTAKSNDNSSSNNGDGVTTTVTNNTSSSEKRQSPQFMKGFLPQTGENNTTASILTVVGVALAGLLASFGIVKKSRKH</sequence>
<dbReference type="InterPro" id="IPR022263">
    <property type="entry name" value="KxYKxGKxW"/>
</dbReference>
<proteinExistence type="predicted"/>
<evidence type="ECO:0000313" key="10">
    <source>
        <dbReference type="Proteomes" id="UP000305541"/>
    </source>
</evidence>